<dbReference type="Gene3D" id="3.40.250.10">
    <property type="entry name" value="Rhodanese-like domain"/>
    <property type="match status" value="1"/>
</dbReference>
<dbReference type="PANTHER" id="PTHR10828">
    <property type="entry name" value="M-PHASE INDUCER PHOSPHATASE DUAL SPECIFICITY PHOSPHATASE CDC25"/>
    <property type="match status" value="1"/>
</dbReference>
<dbReference type="GO" id="GO:0005634">
    <property type="term" value="C:nucleus"/>
    <property type="evidence" value="ECO:0007669"/>
    <property type="project" value="TreeGrafter"/>
</dbReference>
<comment type="similarity">
    <text evidence="1">Belongs to the MPI phosphatase family.</text>
</comment>
<keyword evidence="3" id="KW-0132">Cell division</keyword>
<evidence type="ECO:0000313" key="9">
    <source>
        <dbReference type="EMBL" id="CEL92156.1"/>
    </source>
</evidence>
<feature type="domain" description="Rhodanese" evidence="8">
    <location>
        <begin position="352"/>
        <end position="453"/>
    </location>
</feature>
<feature type="region of interest" description="Disordered" evidence="7">
    <location>
        <begin position="604"/>
        <end position="645"/>
    </location>
</feature>
<evidence type="ECO:0000256" key="6">
    <source>
        <dbReference type="ARBA" id="ARBA00023306"/>
    </source>
</evidence>
<evidence type="ECO:0000256" key="1">
    <source>
        <dbReference type="ARBA" id="ARBA00011065"/>
    </source>
</evidence>
<dbReference type="EC" id="3.1.3.48" evidence="2"/>
<keyword evidence="5" id="KW-0904">Protein phosphatase</keyword>
<feature type="compositionally biased region" description="Basic and acidic residues" evidence="7">
    <location>
        <begin position="476"/>
        <end position="497"/>
    </location>
</feature>
<dbReference type="GO" id="GO:0005737">
    <property type="term" value="C:cytoplasm"/>
    <property type="evidence" value="ECO:0007669"/>
    <property type="project" value="TreeGrafter"/>
</dbReference>
<feature type="compositionally biased region" description="Low complexity" evidence="7">
    <location>
        <begin position="175"/>
        <end position="191"/>
    </location>
</feature>
<dbReference type="InterPro" id="IPR001763">
    <property type="entry name" value="Rhodanese-like_dom"/>
</dbReference>
<evidence type="ECO:0000256" key="3">
    <source>
        <dbReference type="ARBA" id="ARBA00022618"/>
    </source>
</evidence>
<feature type="region of interest" description="Disordered" evidence="7">
    <location>
        <begin position="476"/>
        <end position="518"/>
    </location>
</feature>
<dbReference type="Proteomes" id="UP000041254">
    <property type="component" value="Unassembled WGS sequence"/>
</dbReference>
<dbReference type="AlphaFoldDB" id="A0A0G4E996"/>
<dbReference type="GO" id="GO:1902751">
    <property type="term" value="P:positive regulation of cell cycle G2/M phase transition"/>
    <property type="evidence" value="ECO:0007669"/>
    <property type="project" value="InterPro"/>
</dbReference>
<feature type="region of interest" description="Disordered" evidence="7">
    <location>
        <begin position="679"/>
        <end position="729"/>
    </location>
</feature>
<dbReference type="SMART" id="SM00450">
    <property type="entry name" value="RHOD"/>
    <property type="match status" value="1"/>
</dbReference>
<feature type="compositionally biased region" description="Basic and acidic residues" evidence="7">
    <location>
        <begin position="143"/>
        <end position="169"/>
    </location>
</feature>
<dbReference type="InterPro" id="IPR036873">
    <property type="entry name" value="Rhodanese-like_dom_sf"/>
</dbReference>
<evidence type="ECO:0000256" key="5">
    <source>
        <dbReference type="ARBA" id="ARBA00022912"/>
    </source>
</evidence>
<feature type="region of interest" description="Disordered" evidence="7">
    <location>
        <begin position="311"/>
        <end position="332"/>
    </location>
</feature>
<keyword evidence="10" id="KW-1185">Reference proteome</keyword>
<name>A0A0G4E996_VITBC</name>
<keyword evidence="6" id="KW-0131">Cell cycle</keyword>
<feature type="compositionally biased region" description="Gly residues" evidence="7">
    <location>
        <begin position="203"/>
        <end position="220"/>
    </location>
</feature>
<evidence type="ECO:0000259" key="8">
    <source>
        <dbReference type="PROSITE" id="PS50206"/>
    </source>
</evidence>
<dbReference type="PROSITE" id="PS50206">
    <property type="entry name" value="RHODANESE_3"/>
    <property type="match status" value="1"/>
</dbReference>
<evidence type="ECO:0000313" key="10">
    <source>
        <dbReference type="Proteomes" id="UP000041254"/>
    </source>
</evidence>
<dbReference type="InParanoid" id="A0A0G4E996"/>
<dbReference type="OrthoDB" id="310744at2759"/>
<dbReference type="VEuPathDB" id="CryptoDB:Vbra_10894"/>
<feature type="compositionally biased region" description="Basic and acidic residues" evidence="7">
    <location>
        <begin position="77"/>
        <end position="91"/>
    </location>
</feature>
<dbReference type="GO" id="GO:0051301">
    <property type="term" value="P:cell division"/>
    <property type="evidence" value="ECO:0007669"/>
    <property type="project" value="UniProtKB-KW"/>
</dbReference>
<dbReference type="Pfam" id="PF00581">
    <property type="entry name" value="Rhodanese"/>
    <property type="match status" value="1"/>
</dbReference>
<gene>
    <name evidence="9" type="ORF">Vbra_10894</name>
</gene>
<dbReference type="EMBL" id="CDMY01000055">
    <property type="protein sequence ID" value="CEL92156.1"/>
    <property type="molecule type" value="Genomic_DNA"/>
</dbReference>
<proteinExistence type="inferred from homology"/>
<dbReference type="STRING" id="1169540.A0A0G4E996"/>
<feature type="compositionally biased region" description="Basic and acidic residues" evidence="7">
    <location>
        <begin position="41"/>
        <end position="50"/>
    </location>
</feature>
<feature type="region of interest" description="Disordered" evidence="7">
    <location>
        <begin position="1"/>
        <end position="230"/>
    </location>
</feature>
<dbReference type="PRINTS" id="PR00716">
    <property type="entry name" value="MPIPHPHTASE"/>
</dbReference>
<feature type="compositionally biased region" description="Basic and acidic residues" evidence="7">
    <location>
        <begin position="714"/>
        <end position="729"/>
    </location>
</feature>
<organism evidence="9 10">
    <name type="scientific">Vitrella brassicaformis (strain CCMP3155)</name>
    <dbReference type="NCBI Taxonomy" id="1169540"/>
    <lineage>
        <taxon>Eukaryota</taxon>
        <taxon>Sar</taxon>
        <taxon>Alveolata</taxon>
        <taxon>Colpodellida</taxon>
        <taxon>Vitrellaceae</taxon>
        <taxon>Vitrella</taxon>
    </lineage>
</organism>
<dbReference type="GO" id="GO:0004725">
    <property type="term" value="F:protein tyrosine phosphatase activity"/>
    <property type="evidence" value="ECO:0007669"/>
    <property type="project" value="UniProtKB-EC"/>
</dbReference>
<reference evidence="9 10" key="1">
    <citation type="submission" date="2014-11" db="EMBL/GenBank/DDBJ databases">
        <authorList>
            <person name="Zhu J."/>
            <person name="Qi W."/>
            <person name="Song R."/>
        </authorList>
    </citation>
    <scope>NUCLEOTIDE SEQUENCE [LARGE SCALE GENOMIC DNA]</scope>
</reference>
<keyword evidence="4" id="KW-0378">Hydrolase</keyword>
<evidence type="ECO:0000256" key="7">
    <source>
        <dbReference type="SAM" id="MobiDB-lite"/>
    </source>
</evidence>
<sequence length="729" mass="79459">MVVQTRAQKAAEKSESEAAGAHHLASGRPADQVRLPLANPDGHERVAKPAKERKKRTAPAPDQKNPTSRPAQRCGPVKRERREEIIDKGDALMEPYDDQEDTEPLQRKRDRLFAARKQRADRRDVGVGIGGAMGEGLGLGLVKGERGKAGRAEKRFSLGKGYEAKDGQTRRSRQQKQAPLAAAAAAAALKPSATDQHKMATDGAGGGKQDVSMGGMGAGHYGQLRSTKEEKGSPYRYAAAAAAGKLPGADSRPRRWAFDGDSMSLAKQEEKQKEGSPVAAAAAAAINREGSHTPHTPFECQQRANVRRGDGDVPRLPHVPMRPAEHPPLRGWPRISPDTLARFLQGEFDHRGFSGYTILDARWEAEYDGGHICKAIHARTNAEAIDALWDENGQPRHDKNHVVIVHCEYSQERGPNLMKAITDYRDSHGSSEDYPMVYVLDGGYKAFWRHAQAVKCAHRLCDGQYKPEDALTHQELKAAHQERINRDPAKQRELDKRTRLRRSAVPDGPHPPAAAAAAAPAPYVPPAPFLPLEMPSPVNFPPLMAPPLIPADRASPPFGNTGRAAGGGGDGWVEEKRPPFPCAAAAAAQPVDSPPRRWLFDGESMHLAEDEEMDEYEEPPKYNSQKKPSPPAAAAAAAVSRTPHMWMDGGDDEYMYEEPLRYDDKSPPYAAAAAAALPQTPLPNCPATPNGMPLCGSGGDRSISPPRPTAMKRKRDDRSDEQRKKARKE</sequence>
<evidence type="ECO:0000256" key="2">
    <source>
        <dbReference type="ARBA" id="ARBA00013064"/>
    </source>
</evidence>
<feature type="compositionally biased region" description="Basic and acidic residues" evidence="7">
    <location>
        <begin position="104"/>
        <end position="113"/>
    </location>
</feature>
<feature type="compositionally biased region" description="Gly residues" evidence="7">
    <location>
        <begin position="127"/>
        <end position="141"/>
    </location>
</feature>
<accession>A0A0G4E996</accession>
<dbReference type="InterPro" id="IPR000751">
    <property type="entry name" value="MPI_Phosphatase"/>
</dbReference>
<dbReference type="SUPFAM" id="SSF52821">
    <property type="entry name" value="Rhodanese/Cell cycle control phosphatase"/>
    <property type="match status" value="1"/>
</dbReference>
<evidence type="ECO:0000256" key="4">
    <source>
        <dbReference type="ARBA" id="ARBA00022801"/>
    </source>
</evidence>
<protein>
    <recommendedName>
        <fullName evidence="2">protein-tyrosine-phosphatase</fullName>
        <ecNumber evidence="2">3.1.3.48</ecNumber>
    </recommendedName>
</protein>